<accession>A0ABQ9Y0S7</accession>
<evidence type="ECO:0000259" key="3">
    <source>
        <dbReference type="PROSITE" id="PS50011"/>
    </source>
</evidence>
<dbReference type="PANTHER" id="PTHR23257">
    <property type="entry name" value="SERINE-THREONINE PROTEIN KINASE"/>
    <property type="match status" value="1"/>
</dbReference>
<reference evidence="4 5" key="1">
    <citation type="journal article" date="2022" name="bioRxiv">
        <title>Genomics of Preaxostyla Flagellates Illuminates Evolutionary Transitions and the Path Towards Mitochondrial Loss.</title>
        <authorList>
            <person name="Novak L.V.F."/>
            <person name="Treitli S.C."/>
            <person name="Pyrih J."/>
            <person name="Halakuc P."/>
            <person name="Pipaliya S.V."/>
            <person name="Vacek V."/>
            <person name="Brzon O."/>
            <person name="Soukal P."/>
            <person name="Eme L."/>
            <person name="Dacks J.B."/>
            <person name="Karnkowska A."/>
            <person name="Elias M."/>
            <person name="Hampl V."/>
        </authorList>
    </citation>
    <scope>NUCLEOTIDE SEQUENCE [LARGE SCALE GENOMIC DNA]</scope>
    <source>
        <strain evidence="4">NAU3</strain>
        <tissue evidence="4">Gut</tissue>
    </source>
</reference>
<dbReference type="Pfam" id="PF07714">
    <property type="entry name" value="PK_Tyr_Ser-Thr"/>
    <property type="match status" value="1"/>
</dbReference>
<evidence type="ECO:0000256" key="2">
    <source>
        <dbReference type="SAM" id="Phobius"/>
    </source>
</evidence>
<evidence type="ECO:0000256" key="1">
    <source>
        <dbReference type="SAM" id="MobiDB-lite"/>
    </source>
</evidence>
<dbReference type="InterPro" id="IPR011009">
    <property type="entry name" value="Kinase-like_dom_sf"/>
</dbReference>
<name>A0ABQ9Y0S7_9EUKA</name>
<organism evidence="4 5">
    <name type="scientific">Blattamonas nauphoetae</name>
    <dbReference type="NCBI Taxonomy" id="2049346"/>
    <lineage>
        <taxon>Eukaryota</taxon>
        <taxon>Metamonada</taxon>
        <taxon>Preaxostyla</taxon>
        <taxon>Oxymonadida</taxon>
        <taxon>Blattamonas</taxon>
    </lineage>
</organism>
<keyword evidence="2" id="KW-1133">Transmembrane helix</keyword>
<feature type="region of interest" description="Disordered" evidence="1">
    <location>
        <begin position="330"/>
        <end position="369"/>
    </location>
</feature>
<protein>
    <recommendedName>
        <fullName evidence="3">Protein kinase domain-containing protein</fullName>
    </recommendedName>
</protein>
<dbReference type="InterPro" id="IPR001245">
    <property type="entry name" value="Ser-Thr/Tyr_kinase_cat_dom"/>
</dbReference>
<keyword evidence="2" id="KW-0472">Membrane</keyword>
<dbReference type="EMBL" id="JARBJD010000047">
    <property type="protein sequence ID" value="KAK2957323.1"/>
    <property type="molecule type" value="Genomic_DNA"/>
</dbReference>
<feature type="compositionally biased region" description="Polar residues" evidence="1">
    <location>
        <begin position="330"/>
        <end position="342"/>
    </location>
</feature>
<keyword evidence="5" id="KW-1185">Reference proteome</keyword>
<dbReference type="SUPFAM" id="SSF56112">
    <property type="entry name" value="Protein kinase-like (PK-like)"/>
    <property type="match status" value="1"/>
</dbReference>
<dbReference type="Proteomes" id="UP001281761">
    <property type="component" value="Unassembled WGS sequence"/>
</dbReference>
<feature type="region of interest" description="Disordered" evidence="1">
    <location>
        <begin position="688"/>
        <end position="709"/>
    </location>
</feature>
<evidence type="ECO:0000313" key="5">
    <source>
        <dbReference type="Proteomes" id="UP001281761"/>
    </source>
</evidence>
<dbReference type="PROSITE" id="PS50011">
    <property type="entry name" value="PROTEIN_KINASE_DOM"/>
    <property type="match status" value="1"/>
</dbReference>
<dbReference type="Gene3D" id="1.10.510.10">
    <property type="entry name" value="Transferase(Phosphotransferase) domain 1"/>
    <property type="match status" value="1"/>
</dbReference>
<keyword evidence="2" id="KW-0812">Transmembrane</keyword>
<dbReference type="InterPro" id="IPR050167">
    <property type="entry name" value="Ser_Thr_protein_kinase"/>
</dbReference>
<sequence length="709" mass="75830">MDSCDSDFSINIGGIGDYIVSCGLGVSVSVSIVGSSFDSAQILGKDGIGLSLTRTTQKSEKKNIGPISSSLIGCSFVNMSSIGSSRLSHLPHLNQKMLGCVVSLTSSHLSGSTIRDMNNGGSLLSSNSSFSSLLSSPHDNTDSSIILPGGPAQFLDGTAYSYSAADGSSATSILFSHCHFTTNGYQTTRPLTFRDYPGTISIDTCSFTNIHPDLTDAGAVFVYADEQKGGTRFTSNSSTFKSCSAEYYRGAMFLSVADDALINSTTFEDCSTTDEWMSDGGSLYLFGIFYGGVRGKLFTVVGCVIAGSKTAERGAGLYMGGQMNLLVESTNSSDARPNTQEAPSILYVPPEEPEKPEPEDPTDPEDPKKAKMEAVKKLLSWLIPLVSCLLIALLVAIIILVLRRRRQQKNAEPAQKEMEAQDQVEFEEKMEVLADDQTKDILHTDGRTHSAFDSSSALPSTLNPLSQAEKSVSVSKGDLVEVMACSGAFEVSVVGTYTTLYSVLHNEKRDIPKRALGMQVVNGLKAVLANRHASDVVTLLSSHWILMDTAGNVQLKLQMNAAEAEQEVAHTKQQASSEANGTVQNLPKNVEQAGIDGIRWRAPEVVAGGGSAVDGHKASVFSLGLVLWEIETGLVPFGELDAVNAQRQSATGIGPKMESLQNEEFIALILQCVSANPEQRPSLSEIGEFLSSHPEEPNMPSHNEMKDQA</sequence>
<gene>
    <name evidence="4" type="ORF">BLNAU_7701</name>
</gene>
<evidence type="ECO:0000313" key="4">
    <source>
        <dbReference type="EMBL" id="KAK2957323.1"/>
    </source>
</evidence>
<feature type="transmembrane region" description="Helical" evidence="2">
    <location>
        <begin position="378"/>
        <end position="402"/>
    </location>
</feature>
<dbReference type="InterPro" id="IPR000719">
    <property type="entry name" value="Prot_kinase_dom"/>
</dbReference>
<proteinExistence type="predicted"/>
<comment type="caution">
    <text evidence="4">The sequence shown here is derived from an EMBL/GenBank/DDBJ whole genome shotgun (WGS) entry which is preliminary data.</text>
</comment>
<feature type="domain" description="Protein kinase" evidence="3">
    <location>
        <begin position="372"/>
        <end position="696"/>
    </location>
</feature>